<dbReference type="OrthoDB" id="5596991at2759"/>
<keyword evidence="2" id="KW-0812">Transmembrane</keyword>
<dbReference type="InterPro" id="IPR016162">
    <property type="entry name" value="Ald_DH_N"/>
</dbReference>
<sequence>MASPNSTGAVFAQVKATATENRLRDLWHRKKQLLSFHTLLTKNVGEVTQALSTDDAISQSEAQRVLAVTLLEITTHYDSLNLKKELKSEYRVKWGKDNEDRRIRAPLVYISSCDFNLFYSVLSALSAATAAGSCCLIKLENSLQTSPALLRKYLAQVYDPEAVGITTTTPDASILAQCLVVDQTGELKDAPGNRRFKALTSSPHPMAVAVVDRTADIGAAARGLAQSRLLFAGRSTQAIDLVLVNDFVADDLAARLAEELARQSGGKQGVVDNSAGHKKSPHQEKARLGGEPNGSSNDGGRGQTLYEVAGVSVVKIGADRKIRDKKTAPGVIALSTITSLDDAIDRLEDQGVQLNTLYLFAKLNEARYLSQFISTDVTIVNHIPLSYLVGPAAPWGCAVSCRTRYSRAMFEIPSPQFVSSSGKEEEEGSASRLLEEASGPLKPTRQPEGGAMGFFDVAVGVGALVYLLPSVALTLGAVSVAAYKAYGMFG</sequence>
<name>A0A9P9D028_9HYPO</name>
<feature type="region of interest" description="Disordered" evidence="1">
    <location>
        <begin position="418"/>
        <end position="445"/>
    </location>
</feature>
<dbReference type="EMBL" id="JAGMUV010000046">
    <property type="protein sequence ID" value="KAH7110260.1"/>
    <property type="molecule type" value="Genomic_DNA"/>
</dbReference>
<dbReference type="InterPro" id="IPR016161">
    <property type="entry name" value="Ald_DH/histidinol_DH"/>
</dbReference>
<dbReference type="PANTHER" id="PTHR43111">
    <property type="entry name" value="ALDEHYDE DEHYDROGENASE B-RELATED"/>
    <property type="match status" value="1"/>
</dbReference>
<evidence type="ECO:0000256" key="2">
    <source>
        <dbReference type="SAM" id="Phobius"/>
    </source>
</evidence>
<evidence type="ECO:0008006" key="5">
    <source>
        <dbReference type="Google" id="ProtNLM"/>
    </source>
</evidence>
<dbReference type="PANTHER" id="PTHR43111:SF1">
    <property type="entry name" value="ALDEHYDE DEHYDROGENASE B-RELATED"/>
    <property type="match status" value="1"/>
</dbReference>
<evidence type="ECO:0000313" key="3">
    <source>
        <dbReference type="EMBL" id="KAH7110260.1"/>
    </source>
</evidence>
<dbReference type="SUPFAM" id="SSF53720">
    <property type="entry name" value="ALDH-like"/>
    <property type="match status" value="1"/>
</dbReference>
<protein>
    <recommendedName>
        <fullName evidence="5">Aldehyde dehydrogenase domain-containing protein</fullName>
    </recommendedName>
</protein>
<evidence type="ECO:0000313" key="4">
    <source>
        <dbReference type="Proteomes" id="UP000738349"/>
    </source>
</evidence>
<feature type="region of interest" description="Disordered" evidence="1">
    <location>
        <begin position="263"/>
        <end position="302"/>
    </location>
</feature>
<gene>
    <name evidence="3" type="ORF">EDB81DRAFT_894828</name>
</gene>
<feature type="transmembrane region" description="Helical" evidence="2">
    <location>
        <begin position="463"/>
        <end position="483"/>
    </location>
</feature>
<keyword evidence="2" id="KW-0472">Membrane</keyword>
<keyword evidence="2" id="KW-1133">Transmembrane helix</keyword>
<dbReference type="Proteomes" id="UP000738349">
    <property type="component" value="Unassembled WGS sequence"/>
</dbReference>
<reference evidence="3" key="1">
    <citation type="journal article" date="2021" name="Nat. Commun.">
        <title>Genetic determinants of endophytism in the Arabidopsis root mycobiome.</title>
        <authorList>
            <person name="Mesny F."/>
            <person name="Miyauchi S."/>
            <person name="Thiergart T."/>
            <person name="Pickel B."/>
            <person name="Atanasova L."/>
            <person name="Karlsson M."/>
            <person name="Huettel B."/>
            <person name="Barry K.W."/>
            <person name="Haridas S."/>
            <person name="Chen C."/>
            <person name="Bauer D."/>
            <person name="Andreopoulos W."/>
            <person name="Pangilinan J."/>
            <person name="LaButti K."/>
            <person name="Riley R."/>
            <person name="Lipzen A."/>
            <person name="Clum A."/>
            <person name="Drula E."/>
            <person name="Henrissat B."/>
            <person name="Kohler A."/>
            <person name="Grigoriev I.V."/>
            <person name="Martin F.M."/>
            <person name="Hacquard S."/>
        </authorList>
    </citation>
    <scope>NUCLEOTIDE SEQUENCE</scope>
    <source>
        <strain evidence="3">MPI-CAGE-AT-0147</strain>
    </source>
</reference>
<dbReference type="AlphaFoldDB" id="A0A9P9D028"/>
<evidence type="ECO:0000256" key="1">
    <source>
        <dbReference type="SAM" id="MobiDB-lite"/>
    </source>
</evidence>
<dbReference type="Gene3D" id="3.40.605.10">
    <property type="entry name" value="Aldehyde Dehydrogenase, Chain A, domain 1"/>
    <property type="match status" value="1"/>
</dbReference>
<proteinExistence type="predicted"/>
<accession>A0A9P9D028</accession>
<dbReference type="Gene3D" id="3.40.309.10">
    <property type="entry name" value="Aldehyde Dehydrogenase, Chain A, domain 2"/>
    <property type="match status" value="1"/>
</dbReference>
<dbReference type="InterPro" id="IPR016163">
    <property type="entry name" value="Ald_DH_C"/>
</dbReference>
<organism evidence="3 4">
    <name type="scientific">Dactylonectria macrodidyma</name>
    <dbReference type="NCBI Taxonomy" id="307937"/>
    <lineage>
        <taxon>Eukaryota</taxon>
        <taxon>Fungi</taxon>
        <taxon>Dikarya</taxon>
        <taxon>Ascomycota</taxon>
        <taxon>Pezizomycotina</taxon>
        <taxon>Sordariomycetes</taxon>
        <taxon>Hypocreomycetidae</taxon>
        <taxon>Hypocreales</taxon>
        <taxon>Nectriaceae</taxon>
        <taxon>Dactylonectria</taxon>
    </lineage>
</organism>
<comment type="caution">
    <text evidence="3">The sequence shown here is derived from an EMBL/GenBank/DDBJ whole genome shotgun (WGS) entry which is preliminary data.</text>
</comment>
<keyword evidence="4" id="KW-1185">Reference proteome</keyword>
<dbReference type="GO" id="GO:0016620">
    <property type="term" value="F:oxidoreductase activity, acting on the aldehyde or oxo group of donors, NAD or NADP as acceptor"/>
    <property type="evidence" value="ECO:0007669"/>
    <property type="project" value="InterPro"/>
</dbReference>